<keyword evidence="1" id="KW-0472">Membrane</keyword>
<dbReference type="Proteomes" id="UP001221217">
    <property type="component" value="Unassembled WGS sequence"/>
</dbReference>
<keyword evidence="1" id="KW-1133">Transmembrane helix</keyword>
<dbReference type="EMBL" id="JAQQAL010000017">
    <property type="protein sequence ID" value="MDC7226793.1"/>
    <property type="molecule type" value="Genomic_DNA"/>
</dbReference>
<sequence length="241" mass="25937">MENYLNVANSGLLFLIAAVIFVLIVCQSIIFFVTAWKEGQRRGIEKARMLKAVKSSAVLSIVPSIPIVISLIAMAPVLGIPFPWIRLSVLGSASYELMAAGMGAEIMGISGLGGDGYTAEVFSSSTWIMTLGTISAPIILVFFLKRISSGFKKVQAKDSTWMHALIMAAYMGLISVFIGPPITRGGIELITLLSGAVIMLISTFIERKFKVAWLKEFALSFSMIGAMAAAILFSNIFKGVL</sequence>
<proteinExistence type="predicted"/>
<name>A0AAJ1IFE2_9SPIO</name>
<feature type="transmembrane region" description="Helical" evidence="1">
    <location>
        <begin position="12"/>
        <end position="36"/>
    </location>
</feature>
<feature type="transmembrane region" description="Helical" evidence="1">
    <location>
        <begin position="57"/>
        <end position="80"/>
    </location>
</feature>
<feature type="transmembrane region" description="Helical" evidence="1">
    <location>
        <begin position="126"/>
        <end position="144"/>
    </location>
</feature>
<comment type="caution">
    <text evidence="2">The sequence shown here is derived from an EMBL/GenBank/DDBJ whole genome shotgun (WGS) entry which is preliminary data.</text>
</comment>
<dbReference type="InterPro" id="IPR032479">
    <property type="entry name" value="DUF5058"/>
</dbReference>
<protein>
    <submittedName>
        <fullName evidence="2">DUF5058 family protein</fullName>
    </submittedName>
</protein>
<reference evidence="2 3" key="1">
    <citation type="submission" date="2022-12" db="EMBL/GenBank/DDBJ databases">
        <title>Metagenome assembled genome from gulf of manar.</title>
        <authorList>
            <person name="Kohli P."/>
            <person name="Pk S."/>
            <person name="Venkata Ramana C."/>
            <person name="Sasikala C."/>
        </authorList>
    </citation>
    <scope>NUCLEOTIDE SEQUENCE [LARGE SCALE GENOMIC DNA]</scope>
    <source>
        <strain evidence="2">JB008</strain>
    </source>
</reference>
<gene>
    <name evidence="2" type="ORF">PQJ61_08505</name>
</gene>
<dbReference type="AlphaFoldDB" id="A0AAJ1IFE2"/>
<evidence type="ECO:0000313" key="2">
    <source>
        <dbReference type="EMBL" id="MDC7226793.1"/>
    </source>
</evidence>
<feature type="transmembrane region" description="Helical" evidence="1">
    <location>
        <begin position="164"/>
        <end position="183"/>
    </location>
</feature>
<dbReference type="Pfam" id="PF16481">
    <property type="entry name" value="DUF5058"/>
    <property type="match status" value="1"/>
</dbReference>
<evidence type="ECO:0000256" key="1">
    <source>
        <dbReference type="SAM" id="Phobius"/>
    </source>
</evidence>
<feature type="transmembrane region" description="Helical" evidence="1">
    <location>
        <begin position="189"/>
        <end position="205"/>
    </location>
</feature>
<feature type="transmembrane region" description="Helical" evidence="1">
    <location>
        <begin position="217"/>
        <end position="237"/>
    </location>
</feature>
<accession>A0AAJ1IFE2</accession>
<organism evidence="2 3">
    <name type="scientific">Candidatus Thalassospirochaeta sargassi</name>
    <dbReference type="NCBI Taxonomy" id="3119039"/>
    <lineage>
        <taxon>Bacteria</taxon>
        <taxon>Pseudomonadati</taxon>
        <taxon>Spirochaetota</taxon>
        <taxon>Spirochaetia</taxon>
        <taxon>Spirochaetales</taxon>
        <taxon>Spirochaetaceae</taxon>
        <taxon>Candidatus Thalassospirochaeta</taxon>
    </lineage>
</organism>
<evidence type="ECO:0000313" key="3">
    <source>
        <dbReference type="Proteomes" id="UP001221217"/>
    </source>
</evidence>
<keyword evidence="1" id="KW-0812">Transmembrane</keyword>